<dbReference type="SUPFAM" id="SSF56672">
    <property type="entry name" value="DNA/RNA polymerases"/>
    <property type="match status" value="1"/>
</dbReference>
<dbReference type="PANTHER" id="PTHR15503:SF45">
    <property type="entry name" value="RNA-DIRECTED DNA POLYMERASE HOMOLOG"/>
    <property type="match status" value="1"/>
</dbReference>
<dbReference type="InterPro" id="IPR043502">
    <property type="entry name" value="DNA/RNA_pol_sf"/>
</dbReference>
<feature type="region of interest" description="Disordered" evidence="1">
    <location>
        <begin position="108"/>
        <end position="128"/>
    </location>
</feature>
<dbReference type="InterPro" id="IPR005162">
    <property type="entry name" value="Retrotrans_gag_dom"/>
</dbReference>
<feature type="domain" description="Retrotransposon gag" evidence="2">
    <location>
        <begin position="11"/>
        <end position="65"/>
    </location>
</feature>
<accession>A0ABM4WPP3</accession>
<keyword evidence="3" id="KW-1185">Reference proteome</keyword>
<protein>
    <recommendedName>
        <fullName evidence="2">Retrotransposon gag domain-containing protein</fullName>
    </recommendedName>
</protein>
<feature type="region of interest" description="Disordered" evidence="1">
    <location>
        <begin position="155"/>
        <end position="183"/>
    </location>
</feature>
<dbReference type="Proteomes" id="UP001652660">
    <property type="component" value="Chromosome 2e"/>
</dbReference>
<dbReference type="Gene3D" id="3.10.10.10">
    <property type="entry name" value="HIV Type 1 Reverse Transcriptase, subunit A, domain 1"/>
    <property type="match status" value="1"/>
</dbReference>
<evidence type="ECO:0000313" key="3">
    <source>
        <dbReference type="Proteomes" id="UP001652660"/>
    </source>
</evidence>
<gene>
    <name evidence="4" type="primary">LOC140036292</name>
</gene>
<name>A0ABM4WPP3_COFAR</name>
<dbReference type="Pfam" id="PF03732">
    <property type="entry name" value="Retrotrans_gag"/>
    <property type="match status" value="1"/>
</dbReference>
<reference evidence="4" key="1">
    <citation type="submission" date="2025-08" db="UniProtKB">
        <authorList>
            <consortium name="RefSeq"/>
        </authorList>
    </citation>
    <scope>IDENTIFICATION</scope>
    <source>
        <tissue evidence="4">Leaves</tissue>
    </source>
</reference>
<proteinExistence type="predicted"/>
<dbReference type="PANTHER" id="PTHR15503">
    <property type="entry name" value="LDOC1 RELATED"/>
    <property type="match status" value="1"/>
</dbReference>
<dbReference type="InterPro" id="IPR032567">
    <property type="entry name" value="RTL1-rel"/>
</dbReference>
<organism evidence="3 4">
    <name type="scientific">Coffea arabica</name>
    <name type="common">Arabian coffee</name>
    <dbReference type="NCBI Taxonomy" id="13443"/>
    <lineage>
        <taxon>Eukaryota</taxon>
        <taxon>Viridiplantae</taxon>
        <taxon>Streptophyta</taxon>
        <taxon>Embryophyta</taxon>
        <taxon>Tracheophyta</taxon>
        <taxon>Spermatophyta</taxon>
        <taxon>Magnoliopsida</taxon>
        <taxon>eudicotyledons</taxon>
        <taxon>Gunneridae</taxon>
        <taxon>Pentapetalae</taxon>
        <taxon>asterids</taxon>
        <taxon>lamiids</taxon>
        <taxon>Gentianales</taxon>
        <taxon>Rubiaceae</taxon>
        <taxon>Ixoroideae</taxon>
        <taxon>Gardenieae complex</taxon>
        <taxon>Bertiereae - Coffeeae clade</taxon>
        <taxon>Coffeeae</taxon>
        <taxon>Coffea</taxon>
    </lineage>
</organism>
<evidence type="ECO:0000259" key="2">
    <source>
        <dbReference type="Pfam" id="PF03732"/>
    </source>
</evidence>
<dbReference type="GeneID" id="140036292"/>
<feature type="compositionally biased region" description="Polar residues" evidence="1">
    <location>
        <begin position="164"/>
        <end position="183"/>
    </location>
</feature>
<evidence type="ECO:0000313" key="4">
    <source>
        <dbReference type="RefSeq" id="XP_071933750.1"/>
    </source>
</evidence>
<sequence length="389" mass="43845">MVNIFDALKYSEERQVKREDEFIRLRQGTMSVAEYETQFTKLSKFVPQLVITEPKRKRRFIQGLNLEIQEALVAAPISTFGKVLERAQRIENAKFQLKAFQAWKRSIPNNNSEKSRENAPLPKAGRGVGGIRLAPLPLLPQRKFEGVPARGAQLGKGQYGGLSRGSQVTTPRSNQGSRISYTGRTNPTFVKGKLASSALISGIQARKLLYKGAQGYLAYLINTKKDKVKIEEVPVVKDYLDMFPEELTSVPPEREVEFKIKLLPGTIPISKTPYRMAPPKAYSALISGIQARKLLYKGAQGYLAYLINTKKDKVKIEEVPVVKDYLDMFPEELTSVPPEREVEFKIKLLPGTIPISKTPYRMAPPKLKELKIQLQDLLERGFIQLSESP</sequence>
<dbReference type="RefSeq" id="XP_071933750.1">
    <property type="nucleotide sequence ID" value="XM_072077649.1"/>
</dbReference>
<evidence type="ECO:0000256" key="1">
    <source>
        <dbReference type="SAM" id="MobiDB-lite"/>
    </source>
</evidence>